<keyword evidence="2 8" id="KW-0812">Transmembrane</keyword>
<dbReference type="PROSITE" id="PS51371">
    <property type="entry name" value="CBS"/>
    <property type="match status" value="2"/>
</dbReference>
<keyword evidence="4 8" id="KW-1133">Transmembrane helix</keyword>
<evidence type="ECO:0000256" key="4">
    <source>
        <dbReference type="ARBA" id="ARBA00022989"/>
    </source>
</evidence>
<evidence type="ECO:0000256" key="7">
    <source>
        <dbReference type="PROSITE-ProRule" id="PRU00703"/>
    </source>
</evidence>
<feature type="transmembrane region" description="Helical" evidence="9">
    <location>
        <begin position="127"/>
        <end position="148"/>
    </location>
</feature>
<feature type="domain" description="CBS" evidence="10">
    <location>
        <begin position="198"/>
        <end position="261"/>
    </location>
</feature>
<evidence type="ECO:0000313" key="13">
    <source>
        <dbReference type="Proteomes" id="UP000198324"/>
    </source>
</evidence>
<name>A0A239B0C4_9BACT</name>
<dbReference type="EMBL" id="FZOC01000004">
    <property type="protein sequence ID" value="SNS01250.1"/>
    <property type="molecule type" value="Genomic_DNA"/>
</dbReference>
<feature type="transmembrane region" description="Helical" evidence="9">
    <location>
        <begin position="58"/>
        <end position="81"/>
    </location>
</feature>
<dbReference type="Pfam" id="PF01595">
    <property type="entry name" value="CNNM"/>
    <property type="match status" value="1"/>
</dbReference>
<keyword evidence="13" id="KW-1185">Reference proteome</keyword>
<keyword evidence="6 8" id="KW-0472">Membrane</keyword>
<dbReference type="GO" id="GO:0005886">
    <property type="term" value="C:plasma membrane"/>
    <property type="evidence" value="ECO:0007669"/>
    <property type="project" value="TreeGrafter"/>
</dbReference>
<dbReference type="InterPro" id="IPR000644">
    <property type="entry name" value="CBS_dom"/>
</dbReference>
<dbReference type="PROSITE" id="PS51846">
    <property type="entry name" value="CNNM"/>
    <property type="match status" value="1"/>
</dbReference>
<organism evidence="12 13">
    <name type="scientific">Humidesulfovibrio mexicanus</name>
    <dbReference type="NCBI Taxonomy" id="147047"/>
    <lineage>
        <taxon>Bacteria</taxon>
        <taxon>Pseudomonadati</taxon>
        <taxon>Thermodesulfobacteriota</taxon>
        <taxon>Desulfovibrionia</taxon>
        <taxon>Desulfovibrionales</taxon>
        <taxon>Desulfovibrionaceae</taxon>
        <taxon>Humidesulfovibrio</taxon>
    </lineage>
</organism>
<evidence type="ECO:0000256" key="3">
    <source>
        <dbReference type="ARBA" id="ARBA00022737"/>
    </source>
</evidence>
<evidence type="ECO:0000259" key="10">
    <source>
        <dbReference type="PROSITE" id="PS51371"/>
    </source>
</evidence>
<evidence type="ECO:0000256" key="8">
    <source>
        <dbReference type="PROSITE-ProRule" id="PRU01193"/>
    </source>
</evidence>
<dbReference type="RefSeq" id="WP_089274540.1">
    <property type="nucleotide sequence ID" value="NZ_FZOC01000004.1"/>
</dbReference>
<comment type="subcellular location">
    <subcellularLocation>
        <location evidence="1">Membrane</location>
        <topology evidence="1">Multi-pass membrane protein</topology>
    </subcellularLocation>
</comment>
<evidence type="ECO:0000313" key="12">
    <source>
        <dbReference type="EMBL" id="SNS01250.1"/>
    </source>
</evidence>
<dbReference type="InterPro" id="IPR002550">
    <property type="entry name" value="CNNM"/>
</dbReference>
<proteinExistence type="predicted"/>
<dbReference type="Pfam" id="PF00571">
    <property type="entry name" value="CBS"/>
    <property type="match status" value="2"/>
</dbReference>
<accession>A0A239B0C4</accession>
<evidence type="ECO:0000256" key="2">
    <source>
        <dbReference type="ARBA" id="ARBA00022692"/>
    </source>
</evidence>
<dbReference type="AlphaFoldDB" id="A0A239B0C4"/>
<evidence type="ECO:0000256" key="1">
    <source>
        <dbReference type="ARBA" id="ARBA00004141"/>
    </source>
</evidence>
<dbReference type="SUPFAM" id="SSF54631">
    <property type="entry name" value="CBS-domain pair"/>
    <property type="match status" value="1"/>
</dbReference>
<sequence>MLELILAVALATGVSFLCSLTEAAFYSFPMSRIEQLRREGRKAGDILAELRRDMERPITAVLTFNTAANTAGAAVAGAAAVKVFGDESLALFTAAFTLLLLVLGEIVPKTTGVAYARQLAPFLATPLKWLIFVCLPVVWLLGSLTRYIRKRQKAPQADEDDIRALVSLTRQQGILKPYEESAIRSILALDSKRVAEIMTPRTVVFCLPAEMTVDEAMEAHKNWPHTRVPVYEGEDSEDIVGVVYRRQVYEAAAEDRGGTALGALMRPVRFVGENLTLDKALRSFLESRQHLFVVLDEYGGVAGVVTLEDVLEELLGSEIVDETDEVVDMRELARRRRSAAAPTGKVGSGGQQGA</sequence>
<reference evidence="12 13" key="1">
    <citation type="submission" date="2017-06" db="EMBL/GenBank/DDBJ databases">
        <authorList>
            <person name="Kim H.J."/>
            <person name="Triplett B.A."/>
        </authorList>
    </citation>
    <scope>NUCLEOTIDE SEQUENCE [LARGE SCALE GENOMIC DNA]</scope>
    <source>
        <strain evidence="12 13">DSM 13116</strain>
    </source>
</reference>
<keyword evidence="5 7" id="KW-0129">CBS domain</keyword>
<gene>
    <name evidence="12" type="ORF">SAMN04488503_2341</name>
</gene>
<dbReference type="CDD" id="cd04590">
    <property type="entry name" value="CBS_pair_CorC_HlyC_assoc"/>
    <property type="match status" value="1"/>
</dbReference>
<evidence type="ECO:0000259" key="11">
    <source>
        <dbReference type="PROSITE" id="PS51846"/>
    </source>
</evidence>
<dbReference type="InterPro" id="IPR044751">
    <property type="entry name" value="Ion_transp-like_CBS"/>
</dbReference>
<evidence type="ECO:0000256" key="9">
    <source>
        <dbReference type="SAM" id="Phobius"/>
    </source>
</evidence>
<keyword evidence="3" id="KW-0677">Repeat</keyword>
<dbReference type="Gene3D" id="3.10.580.10">
    <property type="entry name" value="CBS-domain"/>
    <property type="match status" value="1"/>
</dbReference>
<feature type="domain" description="CBS" evidence="10">
    <location>
        <begin position="264"/>
        <end position="322"/>
    </location>
</feature>
<protein>
    <submittedName>
        <fullName evidence="12">Hemolysin, contains CBS domains</fullName>
    </submittedName>
</protein>
<evidence type="ECO:0000256" key="6">
    <source>
        <dbReference type="ARBA" id="ARBA00023136"/>
    </source>
</evidence>
<dbReference type="PANTHER" id="PTHR22777">
    <property type="entry name" value="HEMOLYSIN-RELATED"/>
    <property type="match status" value="1"/>
</dbReference>
<feature type="transmembrane region" description="Helical" evidence="9">
    <location>
        <begin position="88"/>
        <end position="107"/>
    </location>
</feature>
<dbReference type="OrthoDB" id="9798188at2"/>
<dbReference type="PANTHER" id="PTHR22777:SF4">
    <property type="entry name" value="UPF0053 PROTEIN SLL1254"/>
    <property type="match status" value="1"/>
</dbReference>
<dbReference type="InterPro" id="IPR046342">
    <property type="entry name" value="CBS_dom_sf"/>
</dbReference>
<evidence type="ECO:0000256" key="5">
    <source>
        <dbReference type="ARBA" id="ARBA00023122"/>
    </source>
</evidence>
<dbReference type="Proteomes" id="UP000198324">
    <property type="component" value="Unassembled WGS sequence"/>
</dbReference>
<feature type="domain" description="CNNM transmembrane" evidence="11">
    <location>
        <begin position="1"/>
        <end position="180"/>
    </location>
</feature>